<evidence type="ECO:0000313" key="1">
    <source>
        <dbReference type="EMBL" id="PZX65726.1"/>
    </source>
</evidence>
<dbReference type="EMBL" id="QKZV01000001">
    <property type="protein sequence ID" value="PZX65726.1"/>
    <property type="molecule type" value="Genomic_DNA"/>
</dbReference>
<sequence>MPVTLQIYFIPNQYSYMRSNSLAKNYFKYHFILLLLMCCSINHLLAQRKATTALTDLQHFIQQNKQLVTDTTNPFLSMLEKGRLNYFKPLYKAFGYKDALIDNHGLQAYNEDLAQALAFAGDYQSALYYQEQAYDMLPNKYVDTALHDVEKLKNIQLMPAIPYLLQQTAKHTIVLFNETHSKPQHRAFLLSMLRDLHEQGFKYLAMETLNPYKNASLKQLTVQTGYYTAEPICGELVRQALQLGFTLLPYEDENATKLNANQRDSMQAVHLSNFIKQHPGEKLIVLAGNEHTTKLAYDKHNIPMAVYLQYFTGNKILSIDQTEMTEGSNSDYGRLFYAAFVDKHHIKQTVIPLRNNLPVQFLDSGIYDLYVVHPPTKYLDGRPVWYNIDATRKEVPVSPAYQALFFVQAYYKNEWGDKEEGIYVPADQTFVNAENGFYYLYLFPGKYQLVYRDKGYSILGTKEITVQ</sequence>
<name>A0A2W7S3R2_9BACT</name>
<keyword evidence="2" id="KW-1185">Reference proteome</keyword>
<organism evidence="1 2">
    <name type="scientific">Hydrotalea sandarakina</name>
    <dbReference type="NCBI Taxonomy" id="1004304"/>
    <lineage>
        <taxon>Bacteria</taxon>
        <taxon>Pseudomonadati</taxon>
        <taxon>Bacteroidota</taxon>
        <taxon>Chitinophagia</taxon>
        <taxon>Chitinophagales</taxon>
        <taxon>Chitinophagaceae</taxon>
        <taxon>Hydrotalea</taxon>
    </lineage>
</organism>
<accession>A0A2W7S3R2</accession>
<protein>
    <submittedName>
        <fullName evidence="1">Uncharacterized protein</fullName>
    </submittedName>
</protein>
<dbReference type="AlphaFoldDB" id="A0A2W7S3R2"/>
<dbReference type="SUPFAM" id="SSF159501">
    <property type="entry name" value="EreA/ChaN-like"/>
    <property type="match status" value="1"/>
</dbReference>
<evidence type="ECO:0000313" key="2">
    <source>
        <dbReference type="Proteomes" id="UP000249720"/>
    </source>
</evidence>
<reference evidence="1 2" key="1">
    <citation type="submission" date="2018-06" db="EMBL/GenBank/DDBJ databases">
        <title>Genomic Encyclopedia of Archaeal and Bacterial Type Strains, Phase II (KMG-II): from individual species to whole genera.</title>
        <authorList>
            <person name="Goeker M."/>
        </authorList>
    </citation>
    <scope>NUCLEOTIDE SEQUENCE [LARGE SCALE GENOMIC DNA]</scope>
    <source>
        <strain evidence="1 2">DSM 23241</strain>
    </source>
</reference>
<gene>
    <name evidence="1" type="ORF">LX80_00218</name>
</gene>
<dbReference type="Proteomes" id="UP000249720">
    <property type="component" value="Unassembled WGS sequence"/>
</dbReference>
<comment type="caution">
    <text evidence="1">The sequence shown here is derived from an EMBL/GenBank/DDBJ whole genome shotgun (WGS) entry which is preliminary data.</text>
</comment>
<proteinExistence type="predicted"/>